<feature type="transmembrane region" description="Helical" evidence="1">
    <location>
        <begin position="32"/>
        <end position="55"/>
    </location>
</feature>
<comment type="caution">
    <text evidence="2">The sequence shown here is derived from an EMBL/GenBank/DDBJ whole genome shotgun (WGS) entry which is preliminary data.</text>
</comment>
<dbReference type="EMBL" id="JYGM01000010">
    <property type="protein sequence ID" value="KJQ61118.1"/>
    <property type="molecule type" value="Genomic_DNA"/>
</dbReference>
<name>A0A0F2CQV4_STROR</name>
<dbReference type="RefSeq" id="WP_012000319.1">
    <property type="nucleotide sequence ID" value="NZ_JYGM01000010.1"/>
</dbReference>
<feature type="transmembrane region" description="Helical" evidence="1">
    <location>
        <begin position="7"/>
        <end position="26"/>
    </location>
</feature>
<gene>
    <name evidence="2" type="ORF">TZ87_01825</name>
</gene>
<organism evidence="2 3">
    <name type="scientific">Streptococcus oralis subsp. oralis</name>
    <dbReference type="NCBI Taxonomy" id="1891914"/>
    <lineage>
        <taxon>Bacteria</taxon>
        <taxon>Bacillati</taxon>
        <taxon>Bacillota</taxon>
        <taxon>Bacilli</taxon>
        <taxon>Lactobacillales</taxon>
        <taxon>Streptococcaceae</taxon>
        <taxon>Streptococcus</taxon>
    </lineage>
</organism>
<proteinExistence type="predicted"/>
<keyword evidence="1" id="KW-0472">Membrane</keyword>
<evidence type="ECO:0000313" key="2">
    <source>
        <dbReference type="EMBL" id="KJQ61118.1"/>
    </source>
</evidence>
<sequence length="61" mass="6772">MFKSQKIGLIISTLMTNLSIISYVFLATNLSLLAKILISLTPIIGSAIGFSAFYFKDRKEE</sequence>
<keyword evidence="1" id="KW-0812">Transmembrane</keyword>
<reference evidence="2 3" key="1">
    <citation type="submission" date="2015-02" db="EMBL/GenBank/DDBJ databases">
        <title>Evolution of amylase-binding proteins of oral streptococcal species.</title>
        <authorList>
            <person name="Haase E.M."/>
        </authorList>
    </citation>
    <scope>NUCLEOTIDE SEQUENCE [LARGE SCALE GENOMIC DNA]</scope>
    <source>
        <strain evidence="2 3">COL85/1862</strain>
    </source>
</reference>
<dbReference type="OrthoDB" id="2233098at2"/>
<accession>A0A0F2CQV4</accession>
<protein>
    <submittedName>
        <fullName evidence="2">Uncharacterized protein</fullName>
    </submittedName>
</protein>
<evidence type="ECO:0000313" key="3">
    <source>
        <dbReference type="Proteomes" id="UP000033657"/>
    </source>
</evidence>
<dbReference type="AlphaFoldDB" id="A0A0F2CQV4"/>
<dbReference type="Proteomes" id="UP000033657">
    <property type="component" value="Unassembled WGS sequence"/>
</dbReference>
<evidence type="ECO:0000256" key="1">
    <source>
        <dbReference type="SAM" id="Phobius"/>
    </source>
</evidence>
<keyword evidence="1" id="KW-1133">Transmembrane helix</keyword>